<sequence>MIDLAIVGLGRWGTFLVDAVQGASPKVRFAAAVSRTPGRIAQAAASRGIKVLASLEEALAQPTIAGIVLATPHSLHAAQIEACVRAGRPVFVEKPFTLTSSSAVQASAAASAAGVVVAAGFNRRFLPAMRKLKSVIEEGGLGSLRHIESNFSANLIGRFSPGQWRLTAEENPAGGFAGGGIHMIDAIIHLGGPVTGVFAVGSSRIPALAPLEDTVSALLTLASGATASVTTMMATAPTFRLQVFGTQGSAEIRDPDTLEIVDLAGKAGAFSFEAVSTERAEIEAFADAISGEAPYPVPMEDVLNGVAAFEAVGRSLSTGGPVSIAEGGCLEIGMNRRHDHYLLTPGPLTVPPEIRETMLLDRNPYAGDFVDMTAAIRRYLLEIANGTETHACVPLQGSASYAIEAAMQTLVPHTGTILIVQNGFYGIRLREIAEGIRLKVATLDLPMLPLPTRDDLERALDADPSITHIAMCHAETGTGVLNPVEMVAEVARCRGKRLIIDAVASFGGFPIDVATLDLEALIISPNKCLESVPGIGLVLVNKDALAASAGRSRSLSLDLHAQWSTMERSGTWRWTPPTHVVAALARACERHRREGGVAARGARYRRNWRILIDGFRQWGFRTLIPDEVAIPIIATFHIPEPFAPDFRPFYEALERRGITIFPGRLTAAGTFRIGVMGDLVESDIRMIMNVIREILGEIDSRYKDLPRIN</sequence>
<dbReference type="Pfam" id="PF22725">
    <property type="entry name" value="GFO_IDH_MocA_C3"/>
    <property type="match status" value="1"/>
</dbReference>
<evidence type="ECO:0000256" key="1">
    <source>
        <dbReference type="ARBA" id="ARBA00001933"/>
    </source>
</evidence>
<keyword evidence="2" id="KW-0032">Aminotransferase</keyword>
<comment type="cofactor">
    <cofactor evidence="1">
        <name>pyridoxal 5'-phosphate</name>
        <dbReference type="ChEBI" id="CHEBI:597326"/>
    </cofactor>
</comment>
<dbReference type="PANTHER" id="PTHR42778">
    <property type="entry name" value="2-AMINOETHYLPHOSPHONATE--PYRUVATE TRANSAMINASE"/>
    <property type="match status" value="1"/>
</dbReference>
<evidence type="ECO:0000259" key="9">
    <source>
        <dbReference type="Pfam" id="PF01408"/>
    </source>
</evidence>
<dbReference type="Gene3D" id="3.90.1150.10">
    <property type="entry name" value="Aspartate Aminotransferase, domain 1"/>
    <property type="match status" value="1"/>
</dbReference>
<evidence type="ECO:0000256" key="6">
    <source>
        <dbReference type="ARBA" id="ARBA00044521"/>
    </source>
</evidence>
<feature type="domain" description="Aminotransferase class V" evidence="8">
    <location>
        <begin position="373"/>
        <end position="623"/>
    </location>
</feature>
<evidence type="ECO:0000256" key="7">
    <source>
        <dbReference type="ARBA" id="ARBA00049460"/>
    </source>
</evidence>
<dbReference type="InterPro" id="IPR012703">
    <property type="entry name" value="NH2EtPonate_pyrv_transaminase"/>
</dbReference>
<dbReference type="SUPFAM" id="SSF51735">
    <property type="entry name" value="NAD(P)-binding Rossmann-fold domains"/>
    <property type="match status" value="1"/>
</dbReference>
<dbReference type="EC" id="2.6.1.37" evidence="6"/>
<feature type="domain" description="Gfo/Idh/MocA-like oxidoreductase N-terminal" evidence="9">
    <location>
        <begin position="4"/>
        <end position="121"/>
    </location>
</feature>
<dbReference type="EMBL" id="JEMB01000733">
    <property type="protein sequence ID" value="KYF94437.1"/>
    <property type="molecule type" value="Genomic_DNA"/>
</dbReference>
<dbReference type="GO" id="GO:0047304">
    <property type="term" value="F:2-aminoethylphosphonate-pyruvate transaminase activity"/>
    <property type="evidence" value="ECO:0007669"/>
    <property type="project" value="UniProtKB-EC"/>
</dbReference>
<evidence type="ECO:0000256" key="5">
    <source>
        <dbReference type="ARBA" id="ARBA00023317"/>
    </source>
</evidence>
<evidence type="ECO:0000313" key="12">
    <source>
        <dbReference type="Proteomes" id="UP000075635"/>
    </source>
</evidence>
<keyword evidence="5" id="KW-0670">Pyruvate</keyword>
<dbReference type="InterPro" id="IPR000192">
    <property type="entry name" value="Aminotrans_V_dom"/>
</dbReference>
<dbReference type="Proteomes" id="UP000075635">
    <property type="component" value="Unassembled WGS sequence"/>
</dbReference>
<dbReference type="Gene3D" id="3.30.360.10">
    <property type="entry name" value="Dihydrodipicolinate Reductase, domain 2"/>
    <property type="match status" value="1"/>
</dbReference>
<accession>A0A150SQI2</accession>
<comment type="caution">
    <text evidence="11">The sequence shown here is derived from an EMBL/GenBank/DDBJ whole genome shotgun (WGS) entry which is preliminary data.</text>
</comment>
<evidence type="ECO:0000259" key="8">
    <source>
        <dbReference type="Pfam" id="PF00266"/>
    </source>
</evidence>
<evidence type="ECO:0000313" key="11">
    <source>
        <dbReference type="EMBL" id="KYF94437.1"/>
    </source>
</evidence>
<organism evidence="11 12">
    <name type="scientific">Sorangium cellulosum</name>
    <name type="common">Polyangium cellulosum</name>
    <dbReference type="NCBI Taxonomy" id="56"/>
    <lineage>
        <taxon>Bacteria</taxon>
        <taxon>Pseudomonadati</taxon>
        <taxon>Myxococcota</taxon>
        <taxon>Polyangia</taxon>
        <taxon>Polyangiales</taxon>
        <taxon>Polyangiaceae</taxon>
        <taxon>Sorangium</taxon>
    </lineage>
</organism>
<dbReference type="InterPro" id="IPR015421">
    <property type="entry name" value="PyrdxlP-dep_Trfase_major"/>
</dbReference>
<dbReference type="InterPro" id="IPR000683">
    <property type="entry name" value="Gfo/Idh/MocA-like_OxRdtase_N"/>
</dbReference>
<dbReference type="AlphaFoldDB" id="A0A150SQI2"/>
<dbReference type="HAMAP" id="MF_01376">
    <property type="entry name" value="PhnW_aminotrans_5"/>
    <property type="match status" value="1"/>
</dbReference>
<dbReference type="GO" id="GO:0019700">
    <property type="term" value="P:organic phosphonate catabolic process"/>
    <property type="evidence" value="ECO:0007669"/>
    <property type="project" value="InterPro"/>
</dbReference>
<reference evidence="11 12" key="1">
    <citation type="submission" date="2014-02" db="EMBL/GenBank/DDBJ databases">
        <title>The small core and large imbalanced accessory genome model reveals a collaborative survival strategy of Sorangium cellulosum strains in nature.</title>
        <authorList>
            <person name="Han K."/>
            <person name="Peng R."/>
            <person name="Blom J."/>
            <person name="Li Y.-Z."/>
        </authorList>
    </citation>
    <scope>NUCLEOTIDE SEQUENCE [LARGE SCALE GENOMIC DNA]</scope>
    <source>
        <strain evidence="11 12">So0011-07</strain>
    </source>
</reference>
<comment type="catalytic activity">
    <reaction evidence="7">
        <text>(2-aminoethyl)phosphonate + pyruvate = phosphonoacetaldehyde + L-alanine</text>
        <dbReference type="Rhea" id="RHEA:17021"/>
        <dbReference type="ChEBI" id="CHEBI:15361"/>
        <dbReference type="ChEBI" id="CHEBI:57418"/>
        <dbReference type="ChEBI" id="CHEBI:57972"/>
        <dbReference type="ChEBI" id="CHEBI:58383"/>
        <dbReference type="EC" id="2.6.1.37"/>
    </reaction>
</comment>
<keyword evidence="3" id="KW-0808">Transferase</keyword>
<dbReference type="Pfam" id="PF00266">
    <property type="entry name" value="Aminotran_5"/>
    <property type="match status" value="1"/>
</dbReference>
<dbReference type="NCBIfam" id="TIGR03301">
    <property type="entry name" value="PhnW-AepZ"/>
    <property type="match status" value="1"/>
</dbReference>
<dbReference type="Pfam" id="PF01408">
    <property type="entry name" value="GFO_IDH_MocA"/>
    <property type="match status" value="1"/>
</dbReference>
<feature type="domain" description="GFO/IDH/MocA-like oxidoreductase" evidence="10">
    <location>
        <begin position="129"/>
        <end position="251"/>
    </location>
</feature>
<protein>
    <recommendedName>
        <fullName evidence="6">2-aminoethylphosphonate--pyruvate transaminase</fullName>
        <ecNumber evidence="6">2.6.1.37</ecNumber>
    </recommendedName>
</protein>
<gene>
    <name evidence="11" type="ORF">BE17_16260</name>
</gene>
<dbReference type="SUPFAM" id="SSF53383">
    <property type="entry name" value="PLP-dependent transferases"/>
    <property type="match status" value="1"/>
</dbReference>
<dbReference type="InterPro" id="IPR055170">
    <property type="entry name" value="GFO_IDH_MocA-like_dom"/>
</dbReference>
<evidence type="ECO:0000256" key="3">
    <source>
        <dbReference type="ARBA" id="ARBA00022679"/>
    </source>
</evidence>
<dbReference type="Gene3D" id="3.40.50.720">
    <property type="entry name" value="NAD(P)-binding Rossmann-like Domain"/>
    <property type="match status" value="1"/>
</dbReference>
<keyword evidence="4" id="KW-0663">Pyridoxal phosphate</keyword>
<dbReference type="Gene3D" id="3.40.640.10">
    <property type="entry name" value="Type I PLP-dependent aspartate aminotransferase-like (Major domain)"/>
    <property type="match status" value="1"/>
</dbReference>
<proteinExistence type="inferred from homology"/>
<evidence type="ECO:0000256" key="2">
    <source>
        <dbReference type="ARBA" id="ARBA00022576"/>
    </source>
</evidence>
<dbReference type="GO" id="GO:0000166">
    <property type="term" value="F:nucleotide binding"/>
    <property type="evidence" value="ECO:0007669"/>
    <property type="project" value="InterPro"/>
</dbReference>
<evidence type="ECO:0000259" key="10">
    <source>
        <dbReference type="Pfam" id="PF22725"/>
    </source>
</evidence>
<dbReference type="NCBIfam" id="NF010006">
    <property type="entry name" value="PRK13479.1"/>
    <property type="match status" value="1"/>
</dbReference>
<dbReference type="InterPro" id="IPR036291">
    <property type="entry name" value="NAD(P)-bd_dom_sf"/>
</dbReference>
<evidence type="ECO:0000256" key="4">
    <source>
        <dbReference type="ARBA" id="ARBA00022898"/>
    </source>
</evidence>
<dbReference type="PANTHER" id="PTHR42778:SF1">
    <property type="entry name" value="2-AMINOETHYLPHOSPHONATE--PYRUVATE TRANSAMINASE"/>
    <property type="match status" value="1"/>
</dbReference>
<dbReference type="InterPro" id="IPR015422">
    <property type="entry name" value="PyrdxlP-dep_Trfase_small"/>
</dbReference>
<dbReference type="SUPFAM" id="SSF55347">
    <property type="entry name" value="Glyceraldehyde-3-phosphate dehydrogenase-like, C-terminal domain"/>
    <property type="match status" value="1"/>
</dbReference>
<dbReference type="InterPro" id="IPR015424">
    <property type="entry name" value="PyrdxlP-dep_Trfase"/>
</dbReference>
<name>A0A150SQI2_SORCE</name>